<accession>A0A1Q2CGG3</accession>
<dbReference type="RefSeq" id="WP_077343010.1">
    <property type="nucleotide sequence ID" value="NZ_CP019605.1"/>
</dbReference>
<evidence type="ECO:0000313" key="3">
    <source>
        <dbReference type="EMBL" id="AQP45193.1"/>
    </source>
</evidence>
<keyword evidence="2" id="KW-0732">Signal</keyword>
<dbReference type="STRING" id="1610493.RPIT_10615"/>
<keyword evidence="4" id="KW-1185">Reference proteome</keyword>
<name>A0A1Q2CGG3_9ACTN</name>
<sequence length="327" mass="34754">MMFRWAAGLVCAALVASCAPGPVEPPQPTTASSRPTLSASASPSAEPSLLPDEDLPLAFVVGPALLPAADRVVARLHRAAGHLPVLRVDLTREQATLTALLPDNAVVSYRWRDDEITRVESDIQYFDQATFDPSDYPLDAAERMFDVADLQGVRGELVLQIVEYRAGQVAITITSRPETNTIFFRPDGSAVATLGVTSVADIAAGLQEVIGEATEAYAVGFDATRGYWADLPDDDAGVVLSRSRVGGVPTFETRRLELPTLEVFDPSSIRAAPLAQAIARAQDDADTSCAVQIDRSLGRSGPVAKIDCDGTVTYADLDGRDMTALIG</sequence>
<feature type="chain" id="PRO_5039322771" description="Sporulation and spore germination" evidence="2">
    <location>
        <begin position="22"/>
        <end position="327"/>
    </location>
</feature>
<proteinExistence type="predicted"/>
<evidence type="ECO:0000256" key="1">
    <source>
        <dbReference type="SAM" id="MobiDB-lite"/>
    </source>
</evidence>
<dbReference type="PROSITE" id="PS51257">
    <property type="entry name" value="PROKAR_LIPOPROTEIN"/>
    <property type="match status" value="1"/>
</dbReference>
<dbReference type="OrthoDB" id="3711884at2"/>
<reference evidence="3 4" key="1">
    <citation type="journal article" date="2016" name="Int. J. Syst. Evol. Microbiol.">
        <title>Tessaracoccus flavus sp. nov., isolated from the drainage system of a lindane-producing factory.</title>
        <authorList>
            <person name="Kumari R."/>
            <person name="Singh P."/>
            <person name="Schumann P."/>
            <person name="Lal R."/>
        </authorList>
    </citation>
    <scope>NUCLEOTIDE SEQUENCE [LARGE SCALE GENOMIC DNA]</scope>
    <source>
        <strain evidence="3 4">RP1T</strain>
    </source>
</reference>
<dbReference type="Proteomes" id="UP000188324">
    <property type="component" value="Chromosome"/>
</dbReference>
<evidence type="ECO:0000313" key="4">
    <source>
        <dbReference type="Proteomes" id="UP000188324"/>
    </source>
</evidence>
<feature type="region of interest" description="Disordered" evidence="1">
    <location>
        <begin position="23"/>
        <end position="48"/>
    </location>
</feature>
<gene>
    <name evidence="3" type="ORF">RPIT_10615</name>
</gene>
<dbReference type="KEGG" id="tfl:RPIT_10615"/>
<organism evidence="3 4">
    <name type="scientific">Tessaracoccus flavus</name>
    <dbReference type="NCBI Taxonomy" id="1610493"/>
    <lineage>
        <taxon>Bacteria</taxon>
        <taxon>Bacillati</taxon>
        <taxon>Actinomycetota</taxon>
        <taxon>Actinomycetes</taxon>
        <taxon>Propionibacteriales</taxon>
        <taxon>Propionibacteriaceae</taxon>
        <taxon>Tessaracoccus</taxon>
    </lineage>
</organism>
<feature type="compositionally biased region" description="Low complexity" evidence="1">
    <location>
        <begin position="29"/>
        <end position="48"/>
    </location>
</feature>
<evidence type="ECO:0000256" key="2">
    <source>
        <dbReference type="SAM" id="SignalP"/>
    </source>
</evidence>
<dbReference type="AlphaFoldDB" id="A0A1Q2CGG3"/>
<protein>
    <recommendedName>
        <fullName evidence="5">Sporulation and spore germination</fullName>
    </recommendedName>
</protein>
<dbReference type="EMBL" id="CP019605">
    <property type="protein sequence ID" value="AQP45193.1"/>
    <property type="molecule type" value="Genomic_DNA"/>
</dbReference>
<evidence type="ECO:0008006" key="5">
    <source>
        <dbReference type="Google" id="ProtNLM"/>
    </source>
</evidence>
<feature type="signal peptide" evidence="2">
    <location>
        <begin position="1"/>
        <end position="21"/>
    </location>
</feature>